<evidence type="ECO:0000256" key="2">
    <source>
        <dbReference type="ARBA" id="ARBA00022448"/>
    </source>
</evidence>
<feature type="transmembrane region" description="Helical" evidence="9">
    <location>
        <begin position="185"/>
        <end position="204"/>
    </location>
</feature>
<dbReference type="Pfam" id="PF00999">
    <property type="entry name" value="Na_H_Exchanger"/>
    <property type="match status" value="1"/>
</dbReference>
<evidence type="ECO:0000256" key="4">
    <source>
        <dbReference type="ARBA" id="ARBA00022475"/>
    </source>
</evidence>
<evidence type="ECO:0000259" key="10">
    <source>
        <dbReference type="PROSITE" id="PS51202"/>
    </source>
</evidence>
<dbReference type="Gene3D" id="1.20.1530.20">
    <property type="match status" value="1"/>
</dbReference>
<feature type="transmembrane region" description="Helical" evidence="9">
    <location>
        <begin position="216"/>
        <end position="236"/>
    </location>
</feature>
<feature type="domain" description="RCK C-terminal" evidence="10">
    <location>
        <begin position="398"/>
        <end position="479"/>
    </location>
</feature>
<evidence type="ECO:0000313" key="11">
    <source>
        <dbReference type="EMBL" id="UOQ95167.1"/>
    </source>
</evidence>
<evidence type="ECO:0000256" key="8">
    <source>
        <dbReference type="ARBA" id="ARBA00023136"/>
    </source>
</evidence>
<proteinExistence type="predicted"/>
<dbReference type="NCBIfam" id="NF003715">
    <property type="entry name" value="PRK05326.1-2"/>
    <property type="match status" value="1"/>
</dbReference>
<reference evidence="11 12" key="1">
    <citation type="submission" date="2022-04" db="EMBL/GenBank/DDBJ databases">
        <title>Halobacillus sp. isolated from saltern.</title>
        <authorList>
            <person name="Won M."/>
            <person name="Lee C.-M."/>
            <person name="Woen H.-Y."/>
            <person name="Kwon S.-W."/>
        </authorList>
    </citation>
    <scope>NUCLEOTIDE SEQUENCE [LARGE SCALE GENOMIC DNA]</scope>
    <source>
        <strain evidence="11 12">SSTM10-2</strain>
    </source>
</reference>
<dbReference type="EMBL" id="CP095074">
    <property type="protein sequence ID" value="UOQ95167.1"/>
    <property type="molecule type" value="Genomic_DNA"/>
</dbReference>
<organism evidence="11 12">
    <name type="scientific">Halobacillus shinanisalinarum</name>
    <dbReference type="NCBI Taxonomy" id="2932258"/>
    <lineage>
        <taxon>Bacteria</taxon>
        <taxon>Bacillati</taxon>
        <taxon>Bacillota</taxon>
        <taxon>Bacilli</taxon>
        <taxon>Bacillales</taxon>
        <taxon>Bacillaceae</taxon>
        <taxon>Halobacillus</taxon>
    </lineage>
</organism>
<keyword evidence="7" id="KW-0406">Ion transport</keyword>
<evidence type="ECO:0000256" key="9">
    <source>
        <dbReference type="SAM" id="Phobius"/>
    </source>
</evidence>
<keyword evidence="4" id="KW-1003">Cell membrane</keyword>
<keyword evidence="2" id="KW-0813">Transport</keyword>
<evidence type="ECO:0000256" key="3">
    <source>
        <dbReference type="ARBA" id="ARBA00022449"/>
    </source>
</evidence>
<name>A0ABY4H865_9BACI</name>
<dbReference type="InterPro" id="IPR006153">
    <property type="entry name" value="Cation/H_exchanger_TM"/>
</dbReference>
<evidence type="ECO:0000256" key="1">
    <source>
        <dbReference type="ARBA" id="ARBA00004651"/>
    </source>
</evidence>
<dbReference type="InterPro" id="IPR038770">
    <property type="entry name" value="Na+/solute_symporter_sf"/>
</dbReference>
<accession>A0ABY4H865</accession>
<feature type="transmembrane region" description="Helical" evidence="9">
    <location>
        <begin position="117"/>
        <end position="138"/>
    </location>
</feature>
<feature type="transmembrane region" description="Helical" evidence="9">
    <location>
        <begin position="329"/>
        <end position="349"/>
    </location>
</feature>
<dbReference type="PROSITE" id="PS51202">
    <property type="entry name" value="RCK_C"/>
    <property type="match status" value="1"/>
</dbReference>
<evidence type="ECO:0000256" key="7">
    <source>
        <dbReference type="ARBA" id="ARBA00023065"/>
    </source>
</evidence>
<keyword evidence="3" id="KW-0050">Antiport</keyword>
<dbReference type="Proteomes" id="UP000831880">
    <property type="component" value="Chromosome"/>
</dbReference>
<gene>
    <name evidence="11" type="ORF">MUO14_09695</name>
</gene>
<dbReference type="SUPFAM" id="SSF116726">
    <property type="entry name" value="TrkA C-terminal domain-like"/>
    <property type="match status" value="1"/>
</dbReference>
<keyword evidence="8 9" id="KW-0472">Membrane</keyword>
<dbReference type="RefSeq" id="WP_244755020.1">
    <property type="nucleotide sequence ID" value="NZ_CP095074.1"/>
</dbReference>
<dbReference type="Gene3D" id="3.30.70.1450">
    <property type="entry name" value="Regulator of K+ conductance, C-terminal domain"/>
    <property type="match status" value="1"/>
</dbReference>
<feature type="transmembrane region" description="Helical" evidence="9">
    <location>
        <begin position="298"/>
        <end position="317"/>
    </location>
</feature>
<feature type="transmembrane region" description="Helical" evidence="9">
    <location>
        <begin position="83"/>
        <end position="111"/>
    </location>
</feature>
<dbReference type="InterPro" id="IPR006037">
    <property type="entry name" value="RCK_C"/>
</dbReference>
<feature type="transmembrane region" description="Helical" evidence="9">
    <location>
        <begin position="6"/>
        <end position="22"/>
    </location>
</feature>
<dbReference type="PANTHER" id="PTHR32507:SF7">
    <property type="entry name" value="K(+)_H(+) ANTIPORTER NHAP2"/>
    <property type="match status" value="1"/>
</dbReference>
<evidence type="ECO:0000313" key="12">
    <source>
        <dbReference type="Proteomes" id="UP000831880"/>
    </source>
</evidence>
<comment type="subcellular location">
    <subcellularLocation>
        <location evidence="1">Cell membrane</location>
        <topology evidence="1">Multi-pass membrane protein</topology>
    </subcellularLocation>
</comment>
<protein>
    <submittedName>
        <fullName evidence="11">Potassium/proton antiporter</fullName>
    </submittedName>
</protein>
<feature type="transmembrane region" description="Helical" evidence="9">
    <location>
        <begin position="361"/>
        <end position="381"/>
    </location>
</feature>
<feature type="transmembrane region" description="Helical" evidence="9">
    <location>
        <begin position="268"/>
        <end position="286"/>
    </location>
</feature>
<keyword evidence="6 9" id="KW-1133">Transmembrane helix</keyword>
<dbReference type="Pfam" id="PF02080">
    <property type="entry name" value="TrkA_C"/>
    <property type="match status" value="1"/>
</dbReference>
<dbReference type="InterPro" id="IPR036721">
    <property type="entry name" value="RCK_C_sf"/>
</dbReference>
<evidence type="ECO:0000256" key="5">
    <source>
        <dbReference type="ARBA" id="ARBA00022692"/>
    </source>
</evidence>
<dbReference type="NCBIfam" id="NF003716">
    <property type="entry name" value="PRK05326.1-3"/>
    <property type="match status" value="1"/>
</dbReference>
<keyword evidence="5 9" id="KW-0812">Transmembrane</keyword>
<sequence length="491" mass="53342">MDFSVESIILLLSIMLLTGVLTTKFSIRLGMPSLILFLAAGMLLNNYIYFENAKLAQLIGIFALIIILFDGGTQTKWKDIKPIAGAASSLATAGVMITSIVTGAAAVYIFGLSWLEGLLLGAIVGSTDAAAVFSVLGNKNIKKRITSTLEAESGTNDPMAVFLTIIFIDLIQIPETSIWEAIGSFFIEMGLGLVTGLLLGKLTVFVVNKIDLDSSGLYPVLALSFAIFTYAFTATIGGSGLLAVYVMAVFVGNSDLMYRFAILRFNEGFGWMMQILMFMMLGLLAFPSQLIGVAWKGILLSIILMFIARPIGVFISMIGMNYNLKEKTFISWAGLKGAVPIVLATYPLIDDVENSDLIFNAVFFVVIISALVQGSTLSWVGSRLKLAGDPKNRSIGELELINLGKTETEIIEVTLGEDSPITGRELNEIDFPKDTIIVTITRGDEVITPTGDSIMQAYDTVYVLTQKKKRKEVRKLLTVKGQEKAKKKVNP</sequence>
<dbReference type="PANTHER" id="PTHR32507">
    <property type="entry name" value="NA(+)/H(+) ANTIPORTER 1"/>
    <property type="match status" value="1"/>
</dbReference>
<keyword evidence="12" id="KW-1185">Reference proteome</keyword>
<evidence type="ECO:0000256" key="6">
    <source>
        <dbReference type="ARBA" id="ARBA00022989"/>
    </source>
</evidence>
<feature type="transmembrane region" description="Helical" evidence="9">
    <location>
        <begin position="55"/>
        <end position="71"/>
    </location>
</feature>